<keyword evidence="4" id="KW-0862">Zinc</keyword>
<dbReference type="PANTHER" id="PTHR37418">
    <property type="entry name" value="3-KETO-5-AMINOHEXANOATE CLEAVAGE ENZYME-RELATED"/>
    <property type="match status" value="1"/>
</dbReference>
<dbReference type="InterPro" id="IPR013785">
    <property type="entry name" value="Aldolase_TIM"/>
</dbReference>
<dbReference type="PANTHER" id="PTHR37418:SF2">
    <property type="entry name" value="3-KETO-5-AMINOHEXANOATE CLEAVAGE ENZYME"/>
    <property type="match status" value="1"/>
</dbReference>
<dbReference type="AlphaFoldDB" id="A0AA41WA56"/>
<evidence type="ECO:0000256" key="4">
    <source>
        <dbReference type="ARBA" id="ARBA00022833"/>
    </source>
</evidence>
<protein>
    <submittedName>
        <fullName evidence="5">3-keto-5-aminohexanoate cleavage protein</fullName>
    </submittedName>
</protein>
<organism evidence="5 6">
    <name type="scientific">Thermalbibacter longus</name>
    <dbReference type="NCBI Taxonomy" id="2951981"/>
    <lineage>
        <taxon>Bacteria</taxon>
        <taxon>Pseudomonadati</taxon>
        <taxon>Thermomicrobiota</taxon>
        <taxon>Thermomicrobia</taxon>
        <taxon>Thermomicrobiales</taxon>
        <taxon>Thermomicrobiaceae</taxon>
        <taxon>Thermalbibacter</taxon>
    </lineage>
</organism>
<evidence type="ECO:0000256" key="1">
    <source>
        <dbReference type="ARBA" id="ARBA00001947"/>
    </source>
</evidence>
<dbReference type="InterPro" id="IPR008567">
    <property type="entry name" value="BKACE"/>
</dbReference>
<evidence type="ECO:0000256" key="2">
    <source>
        <dbReference type="ARBA" id="ARBA00022679"/>
    </source>
</evidence>
<evidence type="ECO:0000313" key="5">
    <source>
        <dbReference type="EMBL" id="MCM8748362.1"/>
    </source>
</evidence>
<dbReference type="Pfam" id="PF05853">
    <property type="entry name" value="BKACE"/>
    <property type="match status" value="1"/>
</dbReference>
<keyword evidence="2" id="KW-0808">Transferase</keyword>
<dbReference type="GO" id="GO:0043720">
    <property type="term" value="F:3-keto-5-aminohexanoate cleavage activity"/>
    <property type="evidence" value="ECO:0007669"/>
    <property type="project" value="InterPro"/>
</dbReference>
<keyword evidence="3" id="KW-0479">Metal-binding</keyword>
<comment type="cofactor">
    <cofactor evidence="1">
        <name>Zn(2+)</name>
        <dbReference type="ChEBI" id="CHEBI:29105"/>
    </cofactor>
</comment>
<dbReference type="EMBL" id="JAMSLR010000002">
    <property type="protein sequence ID" value="MCM8748362.1"/>
    <property type="molecule type" value="Genomic_DNA"/>
</dbReference>
<name>A0AA41WA56_9BACT</name>
<dbReference type="Gene3D" id="3.20.20.70">
    <property type="entry name" value="Aldolase class I"/>
    <property type="match status" value="1"/>
</dbReference>
<dbReference type="RefSeq" id="WP_284056143.1">
    <property type="nucleotide sequence ID" value="NZ_JAMSLR010000002.1"/>
</dbReference>
<dbReference type="GO" id="GO:0046872">
    <property type="term" value="F:metal ion binding"/>
    <property type="evidence" value="ECO:0007669"/>
    <property type="project" value="UniProtKB-KW"/>
</dbReference>
<keyword evidence="6" id="KW-1185">Reference proteome</keyword>
<gene>
    <name evidence="5" type="ORF">NET02_04330</name>
</gene>
<comment type="caution">
    <text evidence="5">The sequence shown here is derived from an EMBL/GenBank/DDBJ whole genome shotgun (WGS) entry which is preliminary data.</text>
</comment>
<accession>A0AA41WA56</accession>
<sequence length="277" mass="30759">MDKLIISVATTGSWTTRQQTPYVPITEEEIAEQAVQCWREGAAIVHIHVRDDEGRPTCDPARYARVRELIRARGCDLIINMSTGGGAGQVPDEERIAPVRLRPEIASFDAGSLNFGERVFVNSPQFLEALAQEMQAYGVKPEIECFESGFIENARRFIERGLFQPPYWFQMVLGVRGGAPATVDQLVHMVRQLPPNSLWSVCAIGRHQLPLNVAAMVMGGHVRTGLEDNIYYSYRVLAEGNAPLVARLVRIARELGREVATPAEARQILGLPEQPEA</sequence>
<dbReference type="Proteomes" id="UP001165306">
    <property type="component" value="Unassembled WGS sequence"/>
</dbReference>
<proteinExistence type="predicted"/>
<reference evidence="5" key="1">
    <citation type="submission" date="2022-06" db="EMBL/GenBank/DDBJ databases">
        <title>CFH 74404 Thermomicrobiaceae sp.</title>
        <authorList>
            <person name="Ming H."/>
            <person name="Li W.-J."/>
            <person name="Zhao Z."/>
        </authorList>
    </citation>
    <scope>NUCLEOTIDE SEQUENCE</scope>
    <source>
        <strain evidence="5">CFH 74404</strain>
    </source>
</reference>
<evidence type="ECO:0000313" key="6">
    <source>
        <dbReference type="Proteomes" id="UP001165306"/>
    </source>
</evidence>
<evidence type="ECO:0000256" key="3">
    <source>
        <dbReference type="ARBA" id="ARBA00022723"/>
    </source>
</evidence>